<protein>
    <submittedName>
        <fullName evidence="1">Crosslink repair DNA glycosylase YcaQ family protein</fullName>
    </submittedName>
</protein>
<dbReference type="InterPro" id="IPR009351">
    <property type="entry name" value="AlkZ-like"/>
</dbReference>
<accession>A0ABT7UBP1</accession>
<evidence type="ECO:0000313" key="1">
    <source>
        <dbReference type="EMBL" id="MDM8157058.1"/>
    </source>
</evidence>
<proteinExistence type="predicted"/>
<dbReference type="PANTHER" id="PTHR38479:SF2">
    <property type="entry name" value="WINGED HELIX DNA-BINDING DOMAIN-CONTAINING PROTEIN"/>
    <property type="match status" value="1"/>
</dbReference>
<dbReference type="PANTHER" id="PTHR38479">
    <property type="entry name" value="LMO0824 PROTEIN"/>
    <property type="match status" value="1"/>
</dbReference>
<sequence length="395" mass="44905">MWSDEEHIRSFRMHVHHLDRMLPAGSLKEAAFIGFQNSPPGIWEIAAFQRVEGITRTQLQQALIEERSLLQAWSIRGVPLVFPSEDVAVFLTSLIPQADERPWIYTDGLRAALTQLDLSFEELLSWLSACISMLDTTVIVRKEALDQRLASLMEPLLPPSRRALWRSPSPYDPKGKQLLGEAVVSFLLRPCAHMGKVVFGARQEEGPSFLSLRAWLPALDPLPPCDPSRLARRFLHAYGPSDRHCFQKWLGGSTRQARRLWTGIEESLVELEVMGKKRYLLCEDLEEWKQAAPLTGKLQLLAAHDPYLELRDREVLLASSSLQKQVWRIQGNPGALLRDGAVIGSWRMRTQAERMQMTLTLFEAISAKERQRLCEEAEKLAAFLGRSLTDLQIHT</sequence>
<dbReference type="RefSeq" id="WP_289607521.1">
    <property type="nucleotide sequence ID" value="NZ_JAUDCG010000017.1"/>
</dbReference>
<organism evidence="1 2">
    <name type="scientific">Amedibacillus dolichus</name>
    <dbReference type="NCBI Taxonomy" id="31971"/>
    <lineage>
        <taxon>Bacteria</taxon>
        <taxon>Bacillati</taxon>
        <taxon>Bacillota</taxon>
        <taxon>Erysipelotrichia</taxon>
        <taxon>Erysipelotrichales</taxon>
        <taxon>Erysipelotrichaceae</taxon>
        <taxon>Amedibacillus</taxon>
    </lineage>
</organism>
<dbReference type="Proteomes" id="UP001529340">
    <property type="component" value="Unassembled WGS sequence"/>
</dbReference>
<dbReference type="EMBL" id="JAUDCG010000017">
    <property type="protein sequence ID" value="MDM8157058.1"/>
    <property type="molecule type" value="Genomic_DNA"/>
</dbReference>
<dbReference type="Pfam" id="PF06224">
    <property type="entry name" value="AlkZ-like"/>
    <property type="match status" value="1"/>
</dbReference>
<reference evidence="1 2" key="2">
    <citation type="submission" date="2023-06" db="EMBL/GenBank/DDBJ databases">
        <title>Identification and characterization of horizontal gene transfer across gut microbiota members of farm animals based on homology search.</title>
        <authorList>
            <person name="Schwarzerova J."/>
            <person name="Nykrynova M."/>
            <person name="Jureckova K."/>
            <person name="Cejkova D."/>
            <person name="Rychlik I."/>
        </authorList>
    </citation>
    <scope>NUCLEOTIDE SEQUENCE [LARGE SCALE GENOMIC DNA]</scope>
    <source>
        <strain evidence="1 2">ET39</strain>
    </source>
</reference>
<gene>
    <name evidence="1" type="ORF">QUV96_05330</name>
</gene>
<evidence type="ECO:0000313" key="2">
    <source>
        <dbReference type="Proteomes" id="UP001529340"/>
    </source>
</evidence>
<reference evidence="1 2" key="3">
    <citation type="submission" date="2023-06" db="EMBL/GenBank/DDBJ databases">
        <authorList>
            <person name="Zeman M."/>
            <person name="Kubasova T."/>
            <person name="Jahodarova E."/>
            <person name="Nykrynova M."/>
            <person name="Rychlik I."/>
        </authorList>
    </citation>
    <scope>NUCLEOTIDE SEQUENCE [LARGE SCALE GENOMIC DNA]</scope>
    <source>
        <strain evidence="1 2">ET39</strain>
    </source>
</reference>
<keyword evidence="2" id="KW-1185">Reference proteome</keyword>
<name>A0ABT7UBP1_9FIRM</name>
<reference evidence="2" key="1">
    <citation type="submission" date="2023-06" db="EMBL/GenBank/DDBJ databases">
        <title>Identification and characterization of horizontal gene transfer across gut microbiota members of farm animals based on homology search.</title>
        <authorList>
            <person name="Zeman M."/>
            <person name="Kubasova T."/>
            <person name="Jahodarova E."/>
            <person name="Nykrynova M."/>
            <person name="Rychlik I."/>
        </authorList>
    </citation>
    <scope>NUCLEOTIDE SEQUENCE [LARGE SCALE GENOMIC DNA]</scope>
    <source>
        <strain evidence="2">ET39</strain>
    </source>
</reference>
<comment type="caution">
    <text evidence="1">The sequence shown here is derived from an EMBL/GenBank/DDBJ whole genome shotgun (WGS) entry which is preliminary data.</text>
</comment>